<dbReference type="Gene3D" id="3.90.550.10">
    <property type="entry name" value="Spore Coat Polysaccharide Biosynthesis Protein SpsA, Chain A"/>
    <property type="match status" value="1"/>
</dbReference>
<proteinExistence type="predicted"/>
<dbReference type="SUPFAM" id="SSF53448">
    <property type="entry name" value="Nucleotide-diphospho-sugar transferases"/>
    <property type="match status" value="1"/>
</dbReference>
<dbReference type="InterPro" id="IPR001173">
    <property type="entry name" value="Glyco_trans_2-like"/>
</dbReference>
<dbReference type="Pfam" id="PF00535">
    <property type="entry name" value="Glycos_transf_2"/>
    <property type="match status" value="1"/>
</dbReference>
<dbReference type="EMBL" id="JACZHT010000005">
    <property type="protein sequence ID" value="MBE1237481.1"/>
    <property type="molecule type" value="Genomic_DNA"/>
</dbReference>
<keyword evidence="3" id="KW-1185">Reference proteome</keyword>
<dbReference type="InterPro" id="IPR050834">
    <property type="entry name" value="Glycosyltransf_2"/>
</dbReference>
<evidence type="ECO:0000259" key="1">
    <source>
        <dbReference type="Pfam" id="PF00535"/>
    </source>
</evidence>
<dbReference type="InterPro" id="IPR029044">
    <property type="entry name" value="Nucleotide-diphossugar_trans"/>
</dbReference>
<reference evidence="2" key="1">
    <citation type="submission" date="2020-10" db="EMBL/GenBank/DDBJ databases">
        <title>Genome sequence of the unusual species of purple photosynthetic bacteria, Phaeovibrio sulfidiphilus DSM 23193, type strain.</title>
        <authorList>
            <person name="Kyndt J.A."/>
            <person name="Meyer T.E."/>
        </authorList>
    </citation>
    <scope>NUCLEOTIDE SEQUENCE</scope>
    <source>
        <strain evidence="2">DSM 23193</strain>
    </source>
</reference>
<sequence length="274" mass="29921">MSGAPFEKLVSVIIPVFNGAGFLLPSLQSAREAIAHAAGRRPDVPPEAFEIILCDDASTDGSLQQIKEAVRDDPQVRVVAHPVNRGAGAARNTAIQASSGEILFFLDVGDAFFPPHVDRCLDVLSDKPEFGLVKTGIATAADVDLTWLAQVTERVVFNTAIRRECHDAVGGFPEDPELRVLRLESSFYCEMVQGVFLWERIPEATVLHKVRPGSVCDVRRESLRARGDTSSPLTPAQLEVLPILMDRQRDRLMALGIDDVRGGTRVDSIVVKDD</sequence>
<dbReference type="CDD" id="cd00761">
    <property type="entry name" value="Glyco_tranf_GTA_type"/>
    <property type="match status" value="1"/>
</dbReference>
<comment type="caution">
    <text evidence="2">The sequence shown here is derived from an EMBL/GenBank/DDBJ whole genome shotgun (WGS) entry which is preliminary data.</text>
</comment>
<protein>
    <submittedName>
        <fullName evidence="2">Glycosyltransferase family 2 protein</fullName>
    </submittedName>
</protein>
<evidence type="ECO:0000313" key="2">
    <source>
        <dbReference type="EMBL" id="MBE1237481.1"/>
    </source>
</evidence>
<dbReference type="Proteomes" id="UP000631034">
    <property type="component" value="Unassembled WGS sequence"/>
</dbReference>
<organism evidence="2 3">
    <name type="scientific">Phaeovibrio sulfidiphilus</name>
    <dbReference type="NCBI Taxonomy" id="1220600"/>
    <lineage>
        <taxon>Bacteria</taxon>
        <taxon>Pseudomonadati</taxon>
        <taxon>Pseudomonadota</taxon>
        <taxon>Alphaproteobacteria</taxon>
        <taxon>Rhodospirillales</taxon>
        <taxon>Rhodospirillaceae</taxon>
        <taxon>Phaeovibrio</taxon>
    </lineage>
</organism>
<feature type="domain" description="Glycosyltransferase 2-like" evidence="1">
    <location>
        <begin position="11"/>
        <end position="131"/>
    </location>
</feature>
<accession>A0A8J6YPV6</accession>
<dbReference type="RefSeq" id="WP_192534490.1">
    <property type="nucleotide sequence ID" value="NZ_JACZHT010000005.1"/>
</dbReference>
<dbReference type="PANTHER" id="PTHR43685">
    <property type="entry name" value="GLYCOSYLTRANSFERASE"/>
    <property type="match status" value="1"/>
</dbReference>
<evidence type="ECO:0000313" key="3">
    <source>
        <dbReference type="Proteomes" id="UP000631034"/>
    </source>
</evidence>
<dbReference type="PANTHER" id="PTHR43685:SF11">
    <property type="entry name" value="GLYCOSYLTRANSFERASE TAGX-RELATED"/>
    <property type="match status" value="1"/>
</dbReference>
<dbReference type="AlphaFoldDB" id="A0A8J6YPV6"/>
<name>A0A8J6YPV6_9PROT</name>
<gene>
    <name evidence="2" type="ORF">IHV25_07450</name>
</gene>